<name>A0A0M8K7T8_9CHLR</name>
<evidence type="ECO:0000256" key="6">
    <source>
        <dbReference type="PROSITE-ProRule" id="PRU00433"/>
    </source>
</evidence>
<dbReference type="EMBL" id="BBZA01000037">
    <property type="protein sequence ID" value="GAP62229.1"/>
    <property type="molecule type" value="Genomic_DNA"/>
</dbReference>
<dbReference type="InterPro" id="IPR051811">
    <property type="entry name" value="Cytochrome_c550/c551-like"/>
</dbReference>
<keyword evidence="3 6" id="KW-0479">Metal-binding</keyword>
<evidence type="ECO:0000313" key="9">
    <source>
        <dbReference type="Proteomes" id="UP000037784"/>
    </source>
</evidence>
<proteinExistence type="predicted"/>
<sequence length="286" mass="30750">MSMVRVQITLGILLTIVGLLVVAWVGVNEPKRMEEATASWEARRIEYGAELFERNCTSCHGVDAQGTPGLAPPLNSRELLEQRAAEMGWPGDAFGYIVKTVEGGRLISSRPDQYVGNMPKGDMAMPPWGEQFGGPLTQFDIENIALFLLNFEEFTPEQQAMIEAAQQTEAGGEEAAGGEASLEERAVQIMVNNGCGGCHTIQGVAGMVGAVGPELTKIGAVAAERIADPNYAGEATTPEEYIHESIVNPNAFVVEGFPANVMPQNFGETLSEEDINTLVEYLSSLK</sequence>
<dbReference type="OrthoDB" id="158004at2"/>
<comment type="caution">
    <text evidence="8">The sequence shown here is derived from an EMBL/GenBank/DDBJ whole genome shotgun (WGS) entry which is preliminary data.</text>
</comment>
<dbReference type="Gene3D" id="1.10.760.10">
    <property type="entry name" value="Cytochrome c-like domain"/>
    <property type="match status" value="2"/>
</dbReference>
<dbReference type="RefSeq" id="WP_054492141.1">
    <property type="nucleotide sequence ID" value="NZ_BBZA01000037.1"/>
</dbReference>
<keyword evidence="9" id="KW-1185">Reference proteome</keyword>
<dbReference type="PROSITE" id="PS51007">
    <property type="entry name" value="CYTC"/>
    <property type="match status" value="2"/>
</dbReference>
<evidence type="ECO:0000256" key="4">
    <source>
        <dbReference type="ARBA" id="ARBA00022982"/>
    </source>
</evidence>
<dbReference type="InterPro" id="IPR009056">
    <property type="entry name" value="Cyt_c-like_dom"/>
</dbReference>
<dbReference type="PANTHER" id="PTHR37823">
    <property type="entry name" value="CYTOCHROME C-553-LIKE"/>
    <property type="match status" value="1"/>
</dbReference>
<dbReference type="InParanoid" id="A0A0M8K7T8"/>
<dbReference type="GO" id="GO:0009055">
    <property type="term" value="F:electron transfer activity"/>
    <property type="evidence" value="ECO:0007669"/>
    <property type="project" value="InterPro"/>
</dbReference>
<keyword evidence="1" id="KW-0813">Transport</keyword>
<evidence type="ECO:0000313" key="8">
    <source>
        <dbReference type="EMBL" id="GAP62229.1"/>
    </source>
</evidence>
<evidence type="ECO:0000256" key="1">
    <source>
        <dbReference type="ARBA" id="ARBA00022448"/>
    </source>
</evidence>
<reference evidence="8 9" key="1">
    <citation type="journal article" date="2015" name="Genome Announc.">
        <title>Draft Genome Sequence of a Heterotrophic Facultative Anaerobic Thermophilic Bacterium, Ardenticatena maritima Strain 110ST.</title>
        <authorList>
            <person name="Kawaichi S."/>
            <person name="Yoshida T."/>
            <person name="Sako Y."/>
            <person name="Nakamura R."/>
        </authorList>
    </citation>
    <scope>NUCLEOTIDE SEQUENCE [LARGE SCALE GENOMIC DNA]</scope>
    <source>
        <strain evidence="8 9">110S</strain>
    </source>
</reference>
<dbReference type="Pfam" id="PF00034">
    <property type="entry name" value="Cytochrom_C"/>
    <property type="match status" value="1"/>
</dbReference>
<keyword evidence="4" id="KW-0249">Electron transport</keyword>
<reference evidence="9" key="2">
    <citation type="submission" date="2015-08" db="EMBL/GenBank/DDBJ databases">
        <title>Draft Genome Sequence of a Heterotrophic Facultative Anaerobic Bacterium Ardenticatena maritima Strain 110S.</title>
        <authorList>
            <person name="Kawaichi S."/>
            <person name="Yoshida T."/>
            <person name="Sako Y."/>
            <person name="Nakamura R."/>
        </authorList>
    </citation>
    <scope>NUCLEOTIDE SEQUENCE [LARGE SCALE GENOMIC DNA]</scope>
    <source>
        <strain evidence="9">110S</strain>
    </source>
</reference>
<feature type="domain" description="Cytochrome c" evidence="7">
    <location>
        <begin position="173"/>
        <end position="286"/>
    </location>
</feature>
<gene>
    <name evidence="8" type="ORF">ARMA_0652</name>
</gene>
<evidence type="ECO:0000256" key="3">
    <source>
        <dbReference type="ARBA" id="ARBA00022723"/>
    </source>
</evidence>
<keyword evidence="5 6" id="KW-0408">Iron</keyword>
<dbReference type="PANTHER" id="PTHR37823:SF1">
    <property type="entry name" value="CYTOCHROME C-553-LIKE"/>
    <property type="match status" value="1"/>
</dbReference>
<protein>
    <recommendedName>
        <fullName evidence="7">Cytochrome c domain-containing protein</fullName>
    </recommendedName>
</protein>
<dbReference type="GO" id="GO:0046872">
    <property type="term" value="F:metal ion binding"/>
    <property type="evidence" value="ECO:0007669"/>
    <property type="project" value="UniProtKB-KW"/>
</dbReference>
<dbReference type="GO" id="GO:0020037">
    <property type="term" value="F:heme binding"/>
    <property type="evidence" value="ECO:0007669"/>
    <property type="project" value="InterPro"/>
</dbReference>
<evidence type="ECO:0000256" key="2">
    <source>
        <dbReference type="ARBA" id="ARBA00022617"/>
    </source>
</evidence>
<keyword evidence="2 6" id="KW-0349">Heme</keyword>
<accession>A0A0M8K7T8</accession>
<dbReference type="InterPro" id="IPR036909">
    <property type="entry name" value="Cyt_c-like_dom_sf"/>
</dbReference>
<dbReference type="Proteomes" id="UP000037784">
    <property type="component" value="Unassembled WGS sequence"/>
</dbReference>
<dbReference type="Pfam" id="PF13442">
    <property type="entry name" value="Cytochrome_CBB3"/>
    <property type="match status" value="1"/>
</dbReference>
<organism evidence="8 9">
    <name type="scientific">Ardenticatena maritima</name>
    <dbReference type="NCBI Taxonomy" id="872965"/>
    <lineage>
        <taxon>Bacteria</taxon>
        <taxon>Bacillati</taxon>
        <taxon>Chloroflexota</taxon>
        <taxon>Ardenticatenia</taxon>
        <taxon>Ardenticatenales</taxon>
        <taxon>Ardenticatenaceae</taxon>
        <taxon>Ardenticatena</taxon>
    </lineage>
</organism>
<evidence type="ECO:0000256" key="5">
    <source>
        <dbReference type="ARBA" id="ARBA00023004"/>
    </source>
</evidence>
<dbReference type="SUPFAM" id="SSF46626">
    <property type="entry name" value="Cytochrome c"/>
    <property type="match status" value="2"/>
</dbReference>
<feature type="domain" description="Cytochrome c" evidence="7">
    <location>
        <begin position="43"/>
        <end position="152"/>
    </location>
</feature>
<evidence type="ECO:0000259" key="7">
    <source>
        <dbReference type="PROSITE" id="PS51007"/>
    </source>
</evidence>
<dbReference type="AlphaFoldDB" id="A0A0M8K7T8"/>